<protein>
    <submittedName>
        <fullName evidence="2">Uncharacterized protein</fullName>
    </submittedName>
</protein>
<dbReference type="EnsemblMetazoa" id="AATE011109-RA">
    <property type="protein sequence ID" value="AATE011109-PA.1"/>
    <property type="gene ID" value="AATE011109"/>
</dbReference>
<proteinExistence type="predicted"/>
<evidence type="ECO:0000256" key="1">
    <source>
        <dbReference type="SAM" id="MobiDB-lite"/>
    </source>
</evidence>
<dbReference type="EMBL" id="AXCP01008817">
    <property type="status" value="NOT_ANNOTATED_CDS"/>
    <property type="molecule type" value="Genomic_DNA"/>
</dbReference>
<organism evidence="2">
    <name type="scientific">Anopheles atroparvus</name>
    <name type="common">European mosquito</name>
    <dbReference type="NCBI Taxonomy" id="41427"/>
    <lineage>
        <taxon>Eukaryota</taxon>
        <taxon>Metazoa</taxon>
        <taxon>Ecdysozoa</taxon>
        <taxon>Arthropoda</taxon>
        <taxon>Hexapoda</taxon>
        <taxon>Insecta</taxon>
        <taxon>Pterygota</taxon>
        <taxon>Neoptera</taxon>
        <taxon>Endopterygota</taxon>
        <taxon>Diptera</taxon>
        <taxon>Nematocera</taxon>
        <taxon>Culicoidea</taxon>
        <taxon>Culicidae</taxon>
        <taxon>Anophelinae</taxon>
        <taxon>Anopheles</taxon>
    </lineage>
</organism>
<feature type="compositionally biased region" description="Basic and acidic residues" evidence="1">
    <location>
        <begin position="70"/>
        <end position="79"/>
    </location>
</feature>
<evidence type="ECO:0000313" key="2">
    <source>
        <dbReference type="EnsemblMetazoa" id="AATE011109-PA.1"/>
    </source>
</evidence>
<dbReference type="AlphaFoldDB" id="A0A182J4D5"/>
<sequence>MEKQPLFSSTLQSSGRGLSTFRGQRLDSTCIRGKILGSMLSYILLELPDCGRCQHMNAGDDPKCASSNASREKFGKAHG</sequence>
<name>A0A182J4D5_ANOAO</name>
<dbReference type="VEuPathDB" id="VectorBase:AATE011109"/>
<reference evidence="2" key="1">
    <citation type="submission" date="2022-08" db="UniProtKB">
        <authorList>
            <consortium name="EnsemblMetazoa"/>
        </authorList>
    </citation>
    <scope>IDENTIFICATION</scope>
    <source>
        <strain evidence="2">EBRO</strain>
    </source>
</reference>
<accession>A0A182J4D5</accession>
<feature type="region of interest" description="Disordered" evidence="1">
    <location>
        <begin position="59"/>
        <end position="79"/>
    </location>
</feature>